<feature type="domain" description="G-protein coupled receptors family 1 profile" evidence="9">
    <location>
        <begin position="36"/>
        <end position="305"/>
    </location>
</feature>
<feature type="transmembrane region" description="Helical" evidence="8">
    <location>
        <begin position="56"/>
        <end position="77"/>
    </location>
</feature>
<feature type="transmembrane region" description="Helical" evidence="8">
    <location>
        <begin position="138"/>
        <end position="157"/>
    </location>
</feature>
<evidence type="ECO:0000256" key="5">
    <source>
        <dbReference type="ARBA" id="ARBA00023136"/>
    </source>
</evidence>
<proteinExistence type="predicted"/>
<name>A0A813TTT0_9BILA</name>
<accession>A0A813TTT0</accession>
<dbReference type="AlphaFoldDB" id="A0A813TTT0"/>
<evidence type="ECO:0000256" key="4">
    <source>
        <dbReference type="ARBA" id="ARBA00023040"/>
    </source>
</evidence>
<evidence type="ECO:0000313" key="10">
    <source>
        <dbReference type="EMBL" id="CAF0813855.1"/>
    </source>
</evidence>
<dbReference type="PANTHER" id="PTHR24243:SF208">
    <property type="entry name" value="PYROKININ-1 RECEPTOR"/>
    <property type="match status" value="1"/>
</dbReference>
<dbReference type="Pfam" id="PF00001">
    <property type="entry name" value="7tm_1"/>
    <property type="match status" value="1"/>
</dbReference>
<dbReference type="Proteomes" id="UP000663845">
    <property type="component" value="Unassembled WGS sequence"/>
</dbReference>
<keyword evidence="4" id="KW-0297">G-protein coupled receptor</keyword>
<evidence type="ECO:0000313" key="11">
    <source>
        <dbReference type="Proteomes" id="UP000663845"/>
    </source>
</evidence>
<dbReference type="GO" id="GO:0004930">
    <property type="term" value="F:G protein-coupled receptor activity"/>
    <property type="evidence" value="ECO:0007669"/>
    <property type="project" value="UniProtKB-KW"/>
</dbReference>
<keyword evidence="3 8" id="KW-1133">Transmembrane helix</keyword>
<evidence type="ECO:0000256" key="8">
    <source>
        <dbReference type="SAM" id="Phobius"/>
    </source>
</evidence>
<dbReference type="GO" id="GO:0016020">
    <property type="term" value="C:membrane"/>
    <property type="evidence" value="ECO:0007669"/>
    <property type="project" value="UniProtKB-SubCell"/>
</dbReference>
<organism evidence="10 11">
    <name type="scientific">Adineta steineri</name>
    <dbReference type="NCBI Taxonomy" id="433720"/>
    <lineage>
        <taxon>Eukaryota</taxon>
        <taxon>Metazoa</taxon>
        <taxon>Spiralia</taxon>
        <taxon>Gnathifera</taxon>
        <taxon>Rotifera</taxon>
        <taxon>Eurotatoria</taxon>
        <taxon>Bdelloidea</taxon>
        <taxon>Adinetida</taxon>
        <taxon>Adinetidae</taxon>
        <taxon>Adineta</taxon>
    </lineage>
</organism>
<evidence type="ECO:0000256" key="2">
    <source>
        <dbReference type="ARBA" id="ARBA00022692"/>
    </source>
</evidence>
<reference evidence="10" key="1">
    <citation type="submission" date="2021-02" db="EMBL/GenBank/DDBJ databases">
        <authorList>
            <person name="Nowell W R."/>
        </authorList>
    </citation>
    <scope>NUCLEOTIDE SEQUENCE</scope>
</reference>
<evidence type="ECO:0000256" key="6">
    <source>
        <dbReference type="ARBA" id="ARBA00023170"/>
    </source>
</evidence>
<feature type="transmembrane region" description="Helical" evidence="8">
    <location>
        <begin position="247"/>
        <end position="267"/>
    </location>
</feature>
<dbReference type="SUPFAM" id="SSF81321">
    <property type="entry name" value="Family A G protein-coupled receptor-like"/>
    <property type="match status" value="1"/>
</dbReference>
<evidence type="ECO:0000256" key="1">
    <source>
        <dbReference type="ARBA" id="ARBA00004141"/>
    </source>
</evidence>
<comment type="caution">
    <text evidence="10">The sequence shown here is derived from an EMBL/GenBank/DDBJ whole genome shotgun (WGS) entry which is preliminary data.</text>
</comment>
<keyword evidence="5 8" id="KW-0472">Membrane</keyword>
<keyword evidence="2 8" id="KW-0812">Transmembrane</keyword>
<gene>
    <name evidence="10" type="ORF">JYZ213_LOCUS5925</name>
</gene>
<evidence type="ECO:0000259" key="9">
    <source>
        <dbReference type="PROSITE" id="PS50262"/>
    </source>
</evidence>
<dbReference type="InterPro" id="IPR017452">
    <property type="entry name" value="GPCR_Rhodpsn_7TM"/>
</dbReference>
<feature type="transmembrane region" description="Helical" evidence="8">
    <location>
        <begin position="20"/>
        <end position="44"/>
    </location>
</feature>
<comment type="subcellular location">
    <subcellularLocation>
        <location evidence="1">Membrane</location>
        <topology evidence="1">Multi-pass membrane protein</topology>
    </subcellularLocation>
</comment>
<dbReference type="PANTHER" id="PTHR24243">
    <property type="entry name" value="G-PROTEIN COUPLED RECEPTOR"/>
    <property type="match status" value="1"/>
</dbReference>
<sequence>MSTISSLQLAANNLNYISMMFVRCYCYVVIPLGVVGHLLSIYIFTRPALRSNPCSMYFLAAAIIGLVDTCYTLPMRMIQSGFIDTDPGAHSVIFCQITWFLLYSIRGLCPWLVALACGDRYLSSSTSTKKRSWSSPHVASRIIPLTIFLGFIVYIHIPFFFKIDIIPDTQTPICYPPGPPGTYRIILSFFNLIYFGLCPLFCMLLCSILTFRNMERSKRLHVVSSNIMANQANQNNQRTNRHMLRMLFIQVFVYCVTILAYSIATIYTSITAIQTQTVFQVAQENMIIDVLDVKINFSQIETIEYTINHFCENKDHLFWPLTIKHLKFVLMTSVEHSLIYDSFISLSQLTNLEIYQMQSGEVPMFGNRCEQLIRSSCSSLRIFRFYFLFRPLSLRDLKQLMNSYATPFFLKEKKWFFNCHLCASDRGRLYSKQTMFYTFPYSMKTLTTYENSLKKTMSKVPIDDHLNIYRNVKILIYENYPQINNDFNRTKINNLVIDTQFESIHWLHTLTNLQQLHIDSYGYISIEQFRLLLDNASRLYSLSLRKKSID</sequence>
<dbReference type="InterPro" id="IPR000276">
    <property type="entry name" value="GPCR_Rhodpsn"/>
</dbReference>
<evidence type="ECO:0000256" key="3">
    <source>
        <dbReference type="ARBA" id="ARBA00022989"/>
    </source>
</evidence>
<keyword evidence="7" id="KW-0807">Transducer</keyword>
<evidence type="ECO:0000256" key="7">
    <source>
        <dbReference type="ARBA" id="ARBA00023224"/>
    </source>
</evidence>
<dbReference type="Gene3D" id="1.20.1070.10">
    <property type="entry name" value="Rhodopsin 7-helix transmembrane proteins"/>
    <property type="match status" value="1"/>
</dbReference>
<feature type="transmembrane region" description="Helical" evidence="8">
    <location>
        <begin position="185"/>
        <end position="211"/>
    </location>
</feature>
<dbReference type="EMBL" id="CAJNOG010000036">
    <property type="protein sequence ID" value="CAF0813855.1"/>
    <property type="molecule type" value="Genomic_DNA"/>
</dbReference>
<protein>
    <recommendedName>
        <fullName evidence="9">G-protein coupled receptors family 1 profile domain-containing protein</fullName>
    </recommendedName>
</protein>
<keyword evidence="6" id="KW-0675">Receptor</keyword>
<dbReference type="PROSITE" id="PS50262">
    <property type="entry name" value="G_PROTEIN_RECEP_F1_2"/>
    <property type="match status" value="1"/>
</dbReference>